<feature type="binding site" evidence="1">
    <location>
        <position position="179"/>
    </location>
    <ligand>
        <name>substrate</name>
    </ligand>
</feature>
<dbReference type="RefSeq" id="WP_020583269.1">
    <property type="nucleotide sequence ID" value="NZ_JOJP01000001.1"/>
</dbReference>
<dbReference type="eggNOG" id="COG0354">
    <property type="taxonomic scope" value="Bacteria"/>
</dbReference>
<sequence length="353" mass="39694">MATDRKTYLITQGAVYEEEQLKGFSKTPPKLSTNTVSVISSLSLISVDGTDRQKFLQGQISTHMMQLGALNHSTGVACSPKGRMYTNFRIMNNGKRYLLAMNSGLTETTIETLKKYAVFFKVDLTPQPDYVVLGLSGENIDTILAKIFPDSPLPKQNEVIEVPGSGYLIKVPGIRARYELWLHQNDLPQWWTELTKELTPATEDFWQLLSIESVIPELREETIDKYIPQHLNQPSLGGVSFRKGCYTGQEIVTRMQNLGQQKSRCYWLSLESPLKNPVEPPNINTRLYNGDGKPVGEIIQSASNIESNKIELLAVIRIDAAEANDVYLTPEKSHQLKVHDLPYAIDPKAELQK</sequence>
<dbReference type="PANTHER" id="PTHR22602:SF0">
    <property type="entry name" value="TRANSFERASE CAF17, MITOCHONDRIAL-RELATED"/>
    <property type="match status" value="1"/>
</dbReference>
<dbReference type="SUPFAM" id="SSF101790">
    <property type="entry name" value="Aminomethyltransferase beta-barrel domain"/>
    <property type="match status" value="1"/>
</dbReference>
<dbReference type="PIRSF" id="PIRSF006487">
    <property type="entry name" value="GcvT"/>
    <property type="match status" value="1"/>
</dbReference>
<protein>
    <submittedName>
        <fullName evidence="2">Uncharacterized protein</fullName>
    </submittedName>
</protein>
<dbReference type="AlphaFoldDB" id="A0A081KBR0"/>
<keyword evidence="3" id="KW-1185">Reference proteome</keyword>
<dbReference type="STRING" id="305900.GV64_13310"/>
<dbReference type="NCBIfam" id="TIGR03317">
    <property type="entry name" value="ygfZ_signature"/>
    <property type="match status" value="1"/>
</dbReference>
<evidence type="ECO:0000313" key="3">
    <source>
        <dbReference type="Proteomes" id="UP000027997"/>
    </source>
</evidence>
<dbReference type="SUPFAM" id="SSF103025">
    <property type="entry name" value="Folate-binding domain"/>
    <property type="match status" value="1"/>
</dbReference>
<dbReference type="GO" id="GO:0016226">
    <property type="term" value="P:iron-sulfur cluster assembly"/>
    <property type="evidence" value="ECO:0007669"/>
    <property type="project" value="TreeGrafter"/>
</dbReference>
<evidence type="ECO:0000256" key="1">
    <source>
        <dbReference type="PIRSR" id="PIRSR006487-1"/>
    </source>
</evidence>
<reference evidence="2 3" key="1">
    <citation type="submission" date="2014-06" db="EMBL/GenBank/DDBJ databases">
        <title>Whole Genome Sequences of Three Symbiotic Endozoicomonas Bacteria.</title>
        <authorList>
            <person name="Neave M.J."/>
            <person name="Apprill A."/>
            <person name="Voolstra C.R."/>
        </authorList>
    </citation>
    <scope>NUCLEOTIDE SEQUENCE [LARGE SCALE GENOMIC DNA]</scope>
    <source>
        <strain evidence="2 3">DSM 22380</strain>
    </source>
</reference>
<organism evidence="2 3">
    <name type="scientific">Endozoicomonas elysicola</name>
    <dbReference type="NCBI Taxonomy" id="305900"/>
    <lineage>
        <taxon>Bacteria</taxon>
        <taxon>Pseudomonadati</taxon>
        <taxon>Pseudomonadota</taxon>
        <taxon>Gammaproteobacteria</taxon>
        <taxon>Oceanospirillales</taxon>
        <taxon>Endozoicomonadaceae</taxon>
        <taxon>Endozoicomonas</taxon>
    </lineage>
</organism>
<dbReference type="InterPro" id="IPR045179">
    <property type="entry name" value="YgfZ/GcvT"/>
</dbReference>
<accession>A0A081KBR0</accession>
<dbReference type="EMBL" id="JOJP01000001">
    <property type="protein sequence ID" value="KEI71586.1"/>
    <property type="molecule type" value="Genomic_DNA"/>
</dbReference>
<dbReference type="Gene3D" id="3.30.70.1400">
    <property type="entry name" value="Aminomethyltransferase beta-barrel domains"/>
    <property type="match status" value="1"/>
</dbReference>
<name>A0A081KBR0_9GAMM</name>
<gene>
    <name evidence="2" type="ORF">GV64_13310</name>
</gene>
<dbReference type="Proteomes" id="UP000027997">
    <property type="component" value="Unassembled WGS sequence"/>
</dbReference>
<evidence type="ECO:0000313" key="2">
    <source>
        <dbReference type="EMBL" id="KEI71586.1"/>
    </source>
</evidence>
<comment type="caution">
    <text evidence="2">The sequence shown here is derived from an EMBL/GenBank/DDBJ whole genome shotgun (WGS) entry which is preliminary data.</text>
</comment>
<proteinExistence type="predicted"/>
<dbReference type="InterPro" id="IPR017703">
    <property type="entry name" value="YgfZ/GCV_T_CS"/>
</dbReference>
<dbReference type="PANTHER" id="PTHR22602">
    <property type="entry name" value="TRANSFERASE CAF17, MITOCHONDRIAL-RELATED"/>
    <property type="match status" value="1"/>
</dbReference>
<dbReference type="InterPro" id="IPR029043">
    <property type="entry name" value="GcvT/YgfZ_C"/>
</dbReference>
<dbReference type="Gene3D" id="3.30.70.1630">
    <property type="match status" value="1"/>
</dbReference>
<dbReference type="Gene3D" id="2.40.30.160">
    <property type="match status" value="1"/>
</dbReference>